<keyword evidence="17" id="KW-0186">Copper</keyword>
<dbReference type="InterPro" id="IPR001757">
    <property type="entry name" value="P_typ_ATPase"/>
</dbReference>
<dbReference type="Proteomes" id="UP001449225">
    <property type="component" value="Unassembled WGS sequence"/>
</dbReference>
<protein>
    <recommendedName>
        <fullName evidence="4">Copper-exporting P-type ATPase</fullName>
        <ecNumber evidence="3">7.2.2.8</ecNumber>
    </recommendedName>
    <alternativeName>
        <fullName evidence="20">Copper-exporting P-type ATPase A</fullName>
    </alternativeName>
    <alternativeName>
        <fullName evidence="21">Cu(+)-exporting ATPase</fullName>
    </alternativeName>
</protein>
<feature type="transmembrane region" description="Helical" evidence="23">
    <location>
        <begin position="114"/>
        <end position="136"/>
    </location>
</feature>
<dbReference type="InterPro" id="IPR023298">
    <property type="entry name" value="ATPase_P-typ_TM_dom_sf"/>
</dbReference>
<evidence type="ECO:0000256" key="11">
    <source>
        <dbReference type="ARBA" id="ARBA00022741"/>
    </source>
</evidence>
<keyword evidence="12" id="KW-0187">Copper transport</keyword>
<sequence>MLYRFSLQGVKCAGCVRSLEKGLASNAIIDDFSVNFADRSLSVSSSGTVAQVIAVVEAAGYGAIEITDSAGLAQVQRAEQQHYQKTLSRSLLALGLGAVLMLQMWLGWMPSINHINGILVGAITGLLTLLIMYICARHIYQGAWRSARKLNFNMDSLIALGTGAAWIYSTGILVVSSAGVTLPEPATHLYYEASVMILGFILLGQALEAKARKKTGDAVRSLMQLQPSTALRVRGSEEKEVAIELLSLQDFVRVRPGESIPVDGAVVSGETYIDESMLTGESEPVHKVQGDNLVGGTLNGSGSLLMRVEQIGSQTVLAQIIESVREAQNCKPELGKLADKIASFFVPLVMFFSALTGLIWFNLGPEPQLTYAVITMMTVLIIACPCALGLATPMSVMVAVGRAASEGILIRNADALQVAERVTTVVFDKTGTVTEGKPAVTNQVYVCGRDSIGYVTQAVLTIQSRSEHPLASALCASMLAEGVNKDDKVAVDAFESMSGLGVSATVAGADWLIGNAALMAEHGVDCDAVLPQAKQWASEARSLVYIARAKQVVALFAIADRVKSDSKSAIETLKKAGLEIILLSGDNQLTAEAIAREVGIERVIADVKPEQKQKVIQDLQAQGDVVAMVGDGINDAPALAQADLGYAIGTGSDIAIASADVTLISGSITRVSKAMAISKATVKNIKQNLFGAFIYNAVAIPVAAGVLFPFIGVLLNPAIAGAVMAMSSITVVSNANRLRWLRIDR</sequence>
<keyword evidence="26" id="KW-1185">Reference proteome</keyword>
<evidence type="ECO:0000256" key="22">
    <source>
        <dbReference type="ARBA" id="ARBA00049289"/>
    </source>
</evidence>
<evidence type="ECO:0000256" key="4">
    <source>
        <dbReference type="ARBA" id="ARBA00015102"/>
    </source>
</evidence>
<evidence type="ECO:0000313" key="26">
    <source>
        <dbReference type="Proteomes" id="UP001449225"/>
    </source>
</evidence>
<dbReference type="Pfam" id="PF00702">
    <property type="entry name" value="Hydrolase"/>
    <property type="match status" value="1"/>
</dbReference>
<feature type="transmembrane region" description="Helical" evidence="23">
    <location>
        <begin position="91"/>
        <end position="108"/>
    </location>
</feature>
<evidence type="ECO:0000256" key="7">
    <source>
        <dbReference type="ARBA" id="ARBA00022553"/>
    </source>
</evidence>
<keyword evidence="11 23" id="KW-0547">Nucleotide-binding</keyword>
<keyword evidence="9 23" id="KW-0479">Metal-binding</keyword>
<evidence type="ECO:0000259" key="24">
    <source>
        <dbReference type="PROSITE" id="PS50846"/>
    </source>
</evidence>
<keyword evidence="18" id="KW-0406">Ion transport</keyword>
<dbReference type="NCBIfam" id="TIGR01525">
    <property type="entry name" value="ATPase-IB_hvy"/>
    <property type="match status" value="1"/>
</dbReference>
<dbReference type="SFLD" id="SFLDG00002">
    <property type="entry name" value="C1.7:_P-type_atpase_like"/>
    <property type="match status" value="1"/>
</dbReference>
<feature type="transmembrane region" description="Helical" evidence="23">
    <location>
        <begin position="157"/>
        <end position="182"/>
    </location>
</feature>
<evidence type="ECO:0000256" key="6">
    <source>
        <dbReference type="ARBA" id="ARBA00022475"/>
    </source>
</evidence>
<keyword evidence="5" id="KW-0813">Transport</keyword>
<dbReference type="CDD" id="cd02094">
    <property type="entry name" value="P-type_ATPase_Cu-like"/>
    <property type="match status" value="1"/>
</dbReference>
<evidence type="ECO:0000256" key="2">
    <source>
        <dbReference type="ARBA" id="ARBA00006024"/>
    </source>
</evidence>
<dbReference type="InterPro" id="IPR018303">
    <property type="entry name" value="ATPase_P-typ_P_site"/>
</dbReference>
<dbReference type="PRINTS" id="PR00943">
    <property type="entry name" value="CUATPASE"/>
</dbReference>
<evidence type="ECO:0000256" key="1">
    <source>
        <dbReference type="ARBA" id="ARBA00004651"/>
    </source>
</evidence>
<dbReference type="Pfam" id="PF00403">
    <property type="entry name" value="HMA"/>
    <property type="match status" value="1"/>
</dbReference>
<comment type="subcellular location">
    <subcellularLocation>
        <location evidence="1">Cell membrane</location>
        <topology evidence="1">Multi-pass membrane protein</topology>
    </subcellularLocation>
</comment>
<evidence type="ECO:0000256" key="9">
    <source>
        <dbReference type="ARBA" id="ARBA00022723"/>
    </source>
</evidence>
<evidence type="ECO:0000256" key="17">
    <source>
        <dbReference type="ARBA" id="ARBA00023008"/>
    </source>
</evidence>
<keyword evidence="8 23" id="KW-0812">Transmembrane</keyword>
<dbReference type="InterPro" id="IPR023299">
    <property type="entry name" value="ATPase_P-typ_cyto_dom_N"/>
</dbReference>
<feature type="transmembrane region" description="Helical" evidence="23">
    <location>
        <begin position="717"/>
        <end position="735"/>
    </location>
</feature>
<dbReference type="SUPFAM" id="SSF56784">
    <property type="entry name" value="HAD-like"/>
    <property type="match status" value="1"/>
</dbReference>
<feature type="transmembrane region" description="Helical" evidence="23">
    <location>
        <begin position="341"/>
        <end position="363"/>
    </location>
</feature>
<gene>
    <name evidence="25" type="ORF">WNY58_04310</name>
</gene>
<dbReference type="NCBIfam" id="TIGR01511">
    <property type="entry name" value="ATPase-IB1_Cu"/>
    <property type="match status" value="1"/>
</dbReference>
<feature type="transmembrane region" description="Helical" evidence="23">
    <location>
        <begin position="369"/>
        <end position="392"/>
    </location>
</feature>
<evidence type="ECO:0000256" key="5">
    <source>
        <dbReference type="ARBA" id="ARBA00022448"/>
    </source>
</evidence>
<evidence type="ECO:0000256" key="21">
    <source>
        <dbReference type="ARBA" id="ARBA00033239"/>
    </source>
</evidence>
<dbReference type="PROSITE" id="PS00154">
    <property type="entry name" value="ATPASE_E1_E2"/>
    <property type="match status" value="1"/>
</dbReference>
<proteinExistence type="inferred from homology"/>
<feature type="domain" description="HMA" evidence="24">
    <location>
        <begin position="1"/>
        <end position="64"/>
    </location>
</feature>
<dbReference type="InterPro" id="IPR008250">
    <property type="entry name" value="ATPase_P-typ_transduc_dom_A_sf"/>
</dbReference>
<dbReference type="InterPro" id="IPR044492">
    <property type="entry name" value="P_typ_ATPase_HD_dom"/>
</dbReference>
<feature type="transmembrane region" description="Helical" evidence="23">
    <location>
        <begin position="188"/>
        <end position="207"/>
    </location>
</feature>
<comment type="caution">
    <text evidence="25">The sequence shown here is derived from an EMBL/GenBank/DDBJ whole genome shotgun (WGS) entry which is preliminary data.</text>
</comment>
<dbReference type="InterPro" id="IPR036412">
    <property type="entry name" value="HAD-like_sf"/>
</dbReference>
<keyword evidence="19 23" id="KW-0472">Membrane</keyword>
<evidence type="ECO:0000313" key="25">
    <source>
        <dbReference type="EMBL" id="MEM5535611.1"/>
    </source>
</evidence>
<dbReference type="PROSITE" id="PS50846">
    <property type="entry name" value="HMA_2"/>
    <property type="match status" value="1"/>
</dbReference>
<feature type="transmembrane region" description="Helical" evidence="23">
    <location>
        <begin position="689"/>
        <end position="711"/>
    </location>
</feature>
<evidence type="ECO:0000256" key="10">
    <source>
        <dbReference type="ARBA" id="ARBA00022737"/>
    </source>
</evidence>
<dbReference type="EMBL" id="JBBMRA010000002">
    <property type="protein sequence ID" value="MEM5535611.1"/>
    <property type="molecule type" value="Genomic_DNA"/>
</dbReference>
<dbReference type="SUPFAM" id="SSF81665">
    <property type="entry name" value="Calcium ATPase, transmembrane domain M"/>
    <property type="match status" value="1"/>
</dbReference>
<dbReference type="InterPro" id="IPR059000">
    <property type="entry name" value="ATPase_P-type_domA"/>
</dbReference>
<dbReference type="EC" id="7.2.2.8" evidence="3"/>
<evidence type="ECO:0000256" key="13">
    <source>
        <dbReference type="ARBA" id="ARBA00022840"/>
    </source>
</evidence>
<dbReference type="Pfam" id="PF00122">
    <property type="entry name" value="E1-E2_ATPase"/>
    <property type="match status" value="1"/>
</dbReference>
<dbReference type="SUPFAM" id="SSF55008">
    <property type="entry name" value="HMA, heavy metal-associated domain"/>
    <property type="match status" value="1"/>
</dbReference>
<dbReference type="Gene3D" id="3.40.1110.10">
    <property type="entry name" value="Calcium-transporting ATPase, cytoplasmic domain N"/>
    <property type="match status" value="1"/>
</dbReference>
<evidence type="ECO:0000256" key="14">
    <source>
        <dbReference type="ARBA" id="ARBA00022842"/>
    </source>
</evidence>
<evidence type="ECO:0000256" key="18">
    <source>
        <dbReference type="ARBA" id="ARBA00023065"/>
    </source>
</evidence>
<dbReference type="InterPro" id="IPR006121">
    <property type="entry name" value="HMA_dom"/>
</dbReference>
<dbReference type="PANTHER" id="PTHR43520">
    <property type="entry name" value="ATP7, ISOFORM B"/>
    <property type="match status" value="1"/>
</dbReference>
<dbReference type="PANTHER" id="PTHR43520:SF6">
    <property type="entry name" value="COPPER-EXPORTING P-TYPE ATPASE"/>
    <property type="match status" value="1"/>
</dbReference>
<dbReference type="InterPro" id="IPR036163">
    <property type="entry name" value="HMA_dom_sf"/>
</dbReference>
<dbReference type="Gene3D" id="3.40.50.1000">
    <property type="entry name" value="HAD superfamily/HAD-like"/>
    <property type="match status" value="1"/>
</dbReference>
<evidence type="ECO:0000256" key="20">
    <source>
        <dbReference type="ARBA" id="ARBA00029719"/>
    </source>
</evidence>
<dbReference type="SFLD" id="SFLDF00027">
    <property type="entry name" value="p-type_atpase"/>
    <property type="match status" value="1"/>
</dbReference>
<keyword evidence="7" id="KW-0597">Phosphoprotein</keyword>
<evidence type="ECO:0000256" key="12">
    <source>
        <dbReference type="ARBA" id="ARBA00022796"/>
    </source>
</evidence>
<keyword evidence="6 23" id="KW-1003">Cell membrane</keyword>
<organism evidence="25 26">
    <name type="scientific">Neptuniibacter pectenicola</name>
    <dbReference type="NCBI Taxonomy" id="1806669"/>
    <lineage>
        <taxon>Bacteria</taxon>
        <taxon>Pseudomonadati</taxon>
        <taxon>Pseudomonadota</taxon>
        <taxon>Gammaproteobacteria</taxon>
        <taxon>Oceanospirillales</taxon>
        <taxon>Oceanospirillaceae</taxon>
        <taxon>Neptuniibacter</taxon>
    </lineage>
</organism>
<dbReference type="PRINTS" id="PR00119">
    <property type="entry name" value="CATATPASE"/>
</dbReference>
<dbReference type="CDD" id="cd00371">
    <property type="entry name" value="HMA"/>
    <property type="match status" value="1"/>
</dbReference>
<dbReference type="RefSeq" id="WP_067982087.1">
    <property type="nucleotide sequence ID" value="NZ_JBBMRA010000002.1"/>
</dbReference>
<evidence type="ECO:0000256" key="8">
    <source>
        <dbReference type="ARBA" id="ARBA00022692"/>
    </source>
</evidence>
<comment type="catalytic activity">
    <reaction evidence="22">
        <text>Cu(+)(in) + ATP + H2O = Cu(+)(out) + ADP + phosphate + H(+)</text>
        <dbReference type="Rhea" id="RHEA:25792"/>
        <dbReference type="ChEBI" id="CHEBI:15377"/>
        <dbReference type="ChEBI" id="CHEBI:15378"/>
        <dbReference type="ChEBI" id="CHEBI:30616"/>
        <dbReference type="ChEBI" id="CHEBI:43474"/>
        <dbReference type="ChEBI" id="CHEBI:49552"/>
        <dbReference type="ChEBI" id="CHEBI:456216"/>
        <dbReference type="EC" id="7.2.2.8"/>
    </reaction>
</comment>
<dbReference type="InterPro" id="IPR017969">
    <property type="entry name" value="Heavy-metal-associated_CS"/>
</dbReference>
<dbReference type="SFLD" id="SFLDS00003">
    <property type="entry name" value="Haloacid_Dehalogenase"/>
    <property type="match status" value="1"/>
</dbReference>
<keyword evidence="16 23" id="KW-1133">Transmembrane helix</keyword>
<comment type="similarity">
    <text evidence="2 23">Belongs to the cation transport ATPase (P-type) (TC 3.A.3) family. Type IB subfamily.</text>
</comment>
<dbReference type="Gene3D" id="3.30.70.100">
    <property type="match status" value="1"/>
</dbReference>
<dbReference type="Gene3D" id="2.70.150.10">
    <property type="entry name" value="Calcium-transporting ATPase, cytoplasmic transduction domain A"/>
    <property type="match status" value="1"/>
</dbReference>
<evidence type="ECO:0000256" key="19">
    <source>
        <dbReference type="ARBA" id="ARBA00023136"/>
    </source>
</evidence>
<dbReference type="NCBIfam" id="TIGR01494">
    <property type="entry name" value="ATPase_P-type"/>
    <property type="match status" value="1"/>
</dbReference>
<evidence type="ECO:0000256" key="3">
    <source>
        <dbReference type="ARBA" id="ARBA00012517"/>
    </source>
</evidence>
<reference evidence="25 26" key="1">
    <citation type="submission" date="2024-03" db="EMBL/GenBank/DDBJ databases">
        <title>Community enrichment and isolation of bacterial strains for fucoidan degradation.</title>
        <authorList>
            <person name="Sichert A."/>
        </authorList>
    </citation>
    <scope>NUCLEOTIDE SEQUENCE [LARGE SCALE GENOMIC DNA]</scope>
    <source>
        <strain evidence="25 26">AS76</strain>
    </source>
</reference>
<dbReference type="SUPFAM" id="SSF81653">
    <property type="entry name" value="Calcium ATPase, transduction domain A"/>
    <property type="match status" value="1"/>
</dbReference>
<keyword evidence="15" id="KW-1278">Translocase</keyword>
<evidence type="ECO:0000256" key="16">
    <source>
        <dbReference type="ARBA" id="ARBA00022989"/>
    </source>
</evidence>
<keyword evidence="14" id="KW-0460">Magnesium</keyword>
<evidence type="ECO:0000256" key="23">
    <source>
        <dbReference type="RuleBase" id="RU362081"/>
    </source>
</evidence>
<accession>A0ABU9TPG4</accession>
<dbReference type="InterPro" id="IPR023214">
    <property type="entry name" value="HAD_sf"/>
</dbReference>
<evidence type="ECO:0000256" key="15">
    <source>
        <dbReference type="ARBA" id="ARBA00022967"/>
    </source>
</evidence>
<dbReference type="InterPro" id="IPR027256">
    <property type="entry name" value="P-typ_ATPase_IB"/>
</dbReference>
<keyword evidence="13 23" id="KW-0067">ATP-binding</keyword>
<dbReference type="PROSITE" id="PS01047">
    <property type="entry name" value="HMA_1"/>
    <property type="match status" value="1"/>
</dbReference>
<keyword evidence="10" id="KW-0677">Repeat</keyword>
<name>A0ABU9TPG4_9GAMM</name>